<proteinExistence type="predicted"/>
<organism evidence="1 2">
    <name type="scientific">Phlebia brevispora</name>
    <dbReference type="NCBI Taxonomy" id="194682"/>
    <lineage>
        <taxon>Eukaryota</taxon>
        <taxon>Fungi</taxon>
        <taxon>Dikarya</taxon>
        <taxon>Basidiomycota</taxon>
        <taxon>Agaricomycotina</taxon>
        <taxon>Agaricomycetes</taxon>
        <taxon>Polyporales</taxon>
        <taxon>Meruliaceae</taxon>
        <taxon>Phlebia</taxon>
    </lineage>
</organism>
<dbReference type="EMBL" id="JANHOG010001357">
    <property type="protein sequence ID" value="KAJ3538407.1"/>
    <property type="molecule type" value="Genomic_DNA"/>
</dbReference>
<keyword evidence="2" id="KW-1185">Reference proteome</keyword>
<evidence type="ECO:0000313" key="1">
    <source>
        <dbReference type="EMBL" id="KAJ3538407.1"/>
    </source>
</evidence>
<sequence length="655" mass="73903">MTDIFSWQHINYTIPLGGGKHKELLEDVSGYVAPGKLTALMGLTGAGKTTLLNVLAQRTLVGVVTGDRFVNGHAPPRDFQAQTGYCQQADTHVPTLTVRESLLFSARLRQPKSVPDSEKEAYVEKCLEMCGLTAFQDAVVGSLNTEYRKRTTIAVELAAKACILRLILILPTSGLDSQTAWAIMAFVRSLADNGLSILCTIHQPSAVLFQLFDRLLLLQPGGQTVYFGDIGQNSSTLLNYFERNGAAKCRADENPAEYMLTAIGPAANAKTHTDWHVMWEHSPEAATVQDELDKIHAEGRSRPPVAAAQHKEFATPWVYQTKLLFQRDCLAHWRNPTYLLSKIVLNIAAGLFIGFTFFKSKDSLQGTQNKLFAIFMSTIVTVALAHQLQIPFIDMRDVYEVRERPSRMYSWTALITSQILAELPWNVLGSTLFFLCWFWTVGFASDRAGFTYFMYCVVNPMYYTTIGQAIAAMSSTAEIAALLFSFFFSFVIAFNGVLQPFRALGWWRWMYRVSTYTYVVEAIYGQAIGHQPIRCGPVEYVQVDPPTNMTCYEYMQPFINVAGGYITNPNATAACDFCPYSTTDAFMGQNFNIYYDHHWRNLGLLFVYIGFNVGALFVLTYIFRIKFFNPFAWIGWLRRRLARLSVFHRHEQKSS</sequence>
<protein>
    <submittedName>
        <fullName evidence="1">Uncharacterized protein</fullName>
    </submittedName>
</protein>
<evidence type="ECO:0000313" key="2">
    <source>
        <dbReference type="Proteomes" id="UP001148662"/>
    </source>
</evidence>
<name>A0ACC1SF78_9APHY</name>
<gene>
    <name evidence="1" type="ORF">NM688_g6524</name>
</gene>
<dbReference type="Proteomes" id="UP001148662">
    <property type="component" value="Unassembled WGS sequence"/>
</dbReference>
<reference evidence="1" key="1">
    <citation type="submission" date="2022-07" db="EMBL/GenBank/DDBJ databases">
        <title>Genome Sequence of Phlebia brevispora.</title>
        <authorList>
            <person name="Buettner E."/>
        </authorList>
    </citation>
    <scope>NUCLEOTIDE SEQUENCE</scope>
    <source>
        <strain evidence="1">MPL23</strain>
    </source>
</reference>
<accession>A0ACC1SF78</accession>
<comment type="caution">
    <text evidence="1">The sequence shown here is derived from an EMBL/GenBank/DDBJ whole genome shotgun (WGS) entry which is preliminary data.</text>
</comment>